<evidence type="ECO:0000256" key="1">
    <source>
        <dbReference type="SAM" id="MobiDB-lite"/>
    </source>
</evidence>
<dbReference type="AlphaFoldDB" id="A0AAE0J4F6"/>
<evidence type="ECO:0000256" key="2">
    <source>
        <dbReference type="SAM" id="Phobius"/>
    </source>
</evidence>
<feature type="transmembrane region" description="Helical" evidence="2">
    <location>
        <begin position="6"/>
        <end position="24"/>
    </location>
</feature>
<reference evidence="4" key="2">
    <citation type="submission" date="2023-06" db="EMBL/GenBank/DDBJ databases">
        <authorList>
            <consortium name="Lawrence Berkeley National Laboratory"/>
            <person name="Haridas S."/>
            <person name="Hensen N."/>
            <person name="Bonometti L."/>
            <person name="Westerberg I."/>
            <person name="Brannstrom I.O."/>
            <person name="Guillou S."/>
            <person name="Cros-Aarteil S."/>
            <person name="Calhoun S."/>
            <person name="Kuo A."/>
            <person name="Mondo S."/>
            <person name="Pangilinan J."/>
            <person name="Riley R."/>
            <person name="Labutti K."/>
            <person name="Andreopoulos B."/>
            <person name="Lipzen A."/>
            <person name="Chen C."/>
            <person name="Yanf M."/>
            <person name="Daum C."/>
            <person name="Ng V."/>
            <person name="Clum A."/>
            <person name="Steindorff A."/>
            <person name="Ohm R."/>
            <person name="Martin F."/>
            <person name="Silar P."/>
            <person name="Natvig D."/>
            <person name="Lalanne C."/>
            <person name="Gautier V."/>
            <person name="Ament-Velasquez S.L."/>
            <person name="Kruys A."/>
            <person name="Hutchinson M.I."/>
            <person name="Powell A.J."/>
            <person name="Barry K."/>
            <person name="Miller A.N."/>
            <person name="Grigoriev I.V."/>
            <person name="Debuchy R."/>
            <person name="Gladieux P."/>
            <person name="Thoren M.H."/>
            <person name="Johannesson H."/>
        </authorList>
    </citation>
    <scope>NUCLEOTIDE SEQUENCE</scope>
    <source>
        <strain evidence="4">SMH4131-1</strain>
    </source>
</reference>
<feature type="signal peptide" evidence="3">
    <location>
        <begin position="1"/>
        <end position="21"/>
    </location>
</feature>
<proteinExistence type="predicted"/>
<protein>
    <recommendedName>
        <fullName evidence="6">Secreted protein</fullName>
    </recommendedName>
</protein>
<evidence type="ECO:0000313" key="5">
    <source>
        <dbReference type="Proteomes" id="UP001286456"/>
    </source>
</evidence>
<gene>
    <name evidence="4" type="ORF">B0T19DRAFT_37898</name>
</gene>
<evidence type="ECO:0000256" key="3">
    <source>
        <dbReference type="SAM" id="SignalP"/>
    </source>
</evidence>
<keyword evidence="2" id="KW-1133">Transmembrane helix</keyword>
<keyword evidence="3" id="KW-0732">Signal</keyword>
<comment type="caution">
    <text evidence="4">The sequence shown here is derived from an EMBL/GenBank/DDBJ whole genome shotgun (WGS) entry which is preliminary data.</text>
</comment>
<organism evidence="4 5">
    <name type="scientific">Cercophora scortea</name>
    <dbReference type="NCBI Taxonomy" id="314031"/>
    <lineage>
        <taxon>Eukaryota</taxon>
        <taxon>Fungi</taxon>
        <taxon>Dikarya</taxon>
        <taxon>Ascomycota</taxon>
        <taxon>Pezizomycotina</taxon>
        <taxon>Sordariomycetes</taxon>
        <taxon>Sordariomycetidae</taxon>
        <taxon>Sordariales</taxon>
        <taxon>Lasiosphaeriaceae</taxon>
        <taxon>Cercophora</taxon>
    </lineage>
</organism>
<name>A0AAE0J4F6_9PEZI</name>
<accession>A0AAE0J4F6</accession>
<evidence type="ECO:0008006" key="6">
    <source>
        <dbReference type="Google" id="ProtNLM"/>
    </source>
</evidence>
<feature type="chain" id="PRO_5041975149" description="Secreted protein" evidence="3">
    <location>
        <begin position="22"/>
        <end position="91"/>
    </location>
</feature>
<dbReference type="Proteomes" id="UP001286456">
    <property type="component" value="Unassembled WGS sequence"/>
</dbReference>
<evidence type="ECO:0000313" key="4">
    <source>
        <dbReference type="EMBL" id="KAK3336405.1"/>
    </source>
</evidence>
<keyword evidence="5" id="KW-1185">Reference proteome</keyword>
<keyword evidence="2" id="KW-0472">Membrane</keyword>
<reference evidence="4" key="1">
    <citation type="journal article" date="2023" name="Mol. Phylogenet. Evol.">
        <title>Genome-scale phylogeny and comparative genomics of the fungal order Sordariales.</title>
        <authorList>
            <person name="Hensen N."/>
            <person name="Bonometti L."/>
            <person name="Westerberg I."/>
            <person name="Brannstrom I.O."/>
            <person name="Guillou S."/>
            <person name="Cros-Aarteil S."/>
            <person name="Calhoun S."/>
            <person name="Haridas S."/>
            <person name="Kuo A."/>
            <person name="Mondo S."/>
            <person name="Pangilinan J."/>
            <person name="Riley R."/>
            <person name="LaButti K."/>
            <person name="Andreopoulos B."/>
            <person name="Lipzen A."/>
            <person name="Chen C."/>
            <person name="Yan M."/>
            <person name="Daum C."/>
            <person name="Ng V."/>
            <person name="Clum A."/>
            <person name="Steindorff A."/>
            <person name="Ohm R.A."/>
            <person name="Martin F."/>
            <person name="Silar P."/>
            <person name="Natvig D.O."/>
            <person name="Lalanne C."/>
            <person name="Gautier V."/>
            <person name="Ament-Velasquez S.L."/>
            <person name="Kruys A."/>
            <person name="Hutchinson M.I."/>
            <person name="Powell A.J."/>
            <person name="Barry K."/>
            <person name="Miller A.N."/>
            <person name="Grigoriev I.V."/>
            <person name="Debuchy R."/>
            <person name="Gladieux P."/>
            <person name="Hiltunen Thoren M."/>
            <person name="Johannesson H."/>
        </authorList>
    </citation>
    <scope>NUCLEOTIDE SEQUENCE</scope>
    <source>
        <strain evidence="4">SMH4131-1</strain>
    </source>
</reference>
<dbReference type="EMBL" id="JAUEPO010000001">
    <property type="protein sequence ID" value="KAK3336405.1"/>
    <property type="molecule type" value="Genomic_DNA"/>
</dbReference>
<keyword evidence="2" id="KW-0812">Transmembrane</keyword>
<feature type="region of interest" description="Disordered" evidence="1">
    <location>
        <begin position="66"/>
        <end position="91"/>
    </location>
</feature>
<sequence length="91" mass="10165">MSSGFSLVNMFSLLLVRYFTAFVTRYSPGIRFAGVSNTMNRWRRRRNRPQIQYQIAPDLADGCFKGHHKPRSRNGQNGAVGVGKGCLNGTA</sequence>
<feature type="compositionally biased region" description="Gly residues" evidence="1">
    <location>
        <begin position="78"/>
        <end position="91"/>
    </location>
</feature>